<evidence type="ECO:0000313" key="2">
    <source>
        <dbReference type="Proteomes" id="UP000006233"/>
    </source>
</evidence>
<dbReference type="AlphaFoldDB" id="C9N0T0"/>
<accession>C9N0T0</accession>
<proteinExistence type="predicted"/>
<name>C9N0T0_9FUSO</name>
<comment type="caution">
    <text evidence="1">The sequence shown here is derived from an EMBL/GenBank/DDBJ whole genome shotgun (WGS) entry which is preliminary data.</text>
</comment>
<sequence length="39" mass="4814">MIFLSIYAVFCLFSNYLKNKRLYFRNTYFLISKNLCAFF</sequence>
<dbReference type="EMBL" id="ACVB02000026">
    <property type="protein sequence ID" value="EEX73767.1"/>
    <property type="molecule type" value="Genomic_DNA"/>
</dbReference>
<organism evidence="1 2">
    <name type="scientific">Leptotrichia hofstadii F0254</name>
    <dbReference type="NCBI Taxonomy" id="634994"/>
    <lineage>
        <taxon>Bacteria</taxon>
        <taxon>Fusobacteriati</taxon>
        <taxon>Fusobacteriota</taxon>
        <taxon>Fusobacteriia</taxon>
        <taxon>Fusobacteriales</taxon>
        <taxon>Leptotrichiaceae</taxon>
        <taxon>Leptotrichia</taxon>
    </lineage>
</organism>
<evidence type="ECO:0000313" key="1">
    <source>
        <dbReference type="EMBL" id="EEX73767.1"/>
    </source>
</evidence>
<dbReference type="STRING" id="634994.GCWU000323_02445"/>
<dbReference type="HOGENOM" id="CLU_3312121_0_0_0"/>
<dbReference type="Proteomes" id="UP000006233">
    <property type="component" value="Unassembled WGS sequence"/>
</dbReference>
<reference evidence="1 2" key="1">
    <citation type="submission" date="2009-09" db="EMBL/GenBank/DDBJ databases">
        <authorList>
            <person name="Weinstock G."/>
            <person name="Sodergren E."/>
            <person name="Clifton S."/>
            <person name="Fulton L."/>
            <person name="Fulton B."/>
            <person name="Courtney L."/>
            <person name="Fronick C."/>
            <person name="Harrison M."/>
            <person name="Strong C."/>
            <person name="Farmer C."/>
            <person name="Delahaunty K."/>
            <person name="Markovic C."/>
            <person name="Hall O."/>
            <person name="Minx P."/>
            <person name="Tomlinson C."/>
            <person name="Mitreva M."/>
            <person name="Nelson J."/>
            <person name="Hou S."/>
            <person name="Wollam A."/>
            <person name="Pepin K.H."/>
            <person name="Johnson M."/>
            <person name="Bhonagiri V."/>
            <person name="Nash W.E."/>
            <person name="Warren W."/>
            <person name="Chinwalla A."/>
            <person name="Mardis E.R."/>
            <person name="Wilson R.K."/>
        </authorList>
    </citation>
    <scope>NUCLEOTIDE SEQUENCE [LARGE SCALE GENOMIC DNA]</scope>
    <source>
        <strain evidence="1 2">F0254</strain>
    </source>
</reference>
<protein>
    <submittedName>
        <fullName evidence="1">Uncharacterized protein</fullName>
    </submittedName>
</protein>
<gene>
    <name evidence="1" type="ORF">GCWU000323_02445</name>
</gene>